<accession>A0ACC0Z5A8</accession>
<protein>
    <submittedName>
        <fullName evidence="1">Uncharacterized protein</fullName>
    </submittedName>
</protein>
<keyword evidence="2" id="KW-1185">Reference proteome</keyword>
<reference evidence="2" key="1">
    <citation type="journal article" date="2023" name="G3 (Bethesda)">
        <title>Genome assembly and association tests identify interacting loci associated with vigor, precocity, and sex in interspecific pistachio rootstocks.</title>
        <authorList>
            <person name="Palmer W."/>
            <person name="Jacygrad E."/>
            <person name="Sagayaradj S."/>
            <person name="Cavanaugh K."/>
            <person name="Han R."/>
            <person name="Bertier L."/>
            <person name="Beede B."/>
            <person name="Kafkas S."/>
            <person name="Golino D."/>
            <person name="Preece J."/>
            <person name="Michelmore R."/>
        </authorList>
    </citation>
    <scope>NUCLEOTIDE SEQUENCE [LARGE SCALE GENOMIC DNA]</scope>
</reference>
<gene>
    <name evidence="1" type="ORF">Pint_03646</name>
</gene>
<evidence type="ECO:0000313" key="1">
    <source>
        <dbReference type="EMBL" id="KAJ0046102.1"/>
    </source>
</evidence>
<dbReference type="EMBL" id="CM047738">
    <property type="protein sequence ID" value="KAJ0046102.1"/>
    <property type="molecule type" value="Genomic_DNA"/>
</dbReference>
<proteinExistence type="predicted"/>
<name>A0ACC0Z5A8_9ROSI</name>
<dbReference type="Proteomes" id="UP001163603">
    <property type="component" value="Chromosome 3"/>
</dbReference>
<sequence length="181" mass="20180">MFNSLHNTLGTLLERMRLKSYEMKQIAGKKSPLTIIPANFTGLNSNAVLDGDLSSNIMDMTNRLEELDGKRNALGLRVICGPASLPFLTMVEARGFHATAKKKECRGFKKRACIQEFQRAQCSDIAKATTSRKNAAIFRKPFRDGSLRKSPRIDPRASCSGTPKSMQQHDPGNSNFKLFEE</sequence>
<evidence type="ECO:0000313" key="2">
    <source>
        <dbReference type="Proteomes" id="UP001163603"/>
    </source>
</evidence>
<comment type="caution">
    <text evidence="1">The sequence shown here is derived from an EMBL/GenBank/DDBJ whole genome shotgun (WGS) entry which is preliminary data.</text>
</comment>
<organism evidence="1 2">
    <name type="scientific">Pistacia integerrima</name>
    <dbReference type="NCBI Taxonomy" id="434235"/>
    <lineage>
        <taxon>Eukaryota</taxon>
        <taxon>Viridiplantae</taxon>
        <taxon>Streptophyta</taxon>
        <taxon>Embryophyta</taxon>
        <taxon>Tracheophyta</taxon>
        <taxon>Spermatophyta</taxon>
        <taxon>Magnoliopsida</taxon>
        <taxon>eudicotyledons</taxon>
        <taxon>Gunneridae</taxon>
        <taxon>Pentapetalae</taxon>
        <taxon>rosids</taxon>
        <taxon>malvids</taxon>
        <taxon>Sapindales</taxon>
        <taxon>Anacardiaceae</taxon>
        <taxon>Pistacia</taxon>
    </lineage>
</organism>